<reference evidence="1 2" key="1">
    <citation type="submission" date="2018-06" db="EMBL/GenBank/DDBJ databases">
        <title>The complete genome sequence of a nosiheptide producer Streptomyces actuosus ATCC 25421: deducing the ability of producing a new class III lantibiotics.</title>
        <authorList>
            <person name="Liu W."/>
            <person name="Sun F."/>
            <person name="Hu Y."/>
        </authorList>
    </citation>
    <scope>NUCLEOTIDE SEQUENCE [LARGE SCALE GENOMIC DNA]</scope>
    <source>
        <strain evidence="1 2">ATCC 25421</strain>
    </source>
</reference>
<dbReference type="OrthoDB" id="7056088at2"/>
<proteinExistence type="predicted"/>
<dbReference type="EMBL" id="CP029788">
    <property type="protein sequence ID" value="AWT45487.1"/>
    <property type="molecule type" value="Genomic_DNA"/>
</dbReference>
<name>A0A2U9P7G5_STRAS</name>
<dbReference type="Proteomes" id="UP000247634">
    <property type="component" value="Chromosome"/>
</dbReference>
<protein>
    <submittedName>
        <fullName evidence="1">Uncharacterized protein</fullName>
    </submittedName>
</protein>
<organism evidence="1 2">
    <name type="scientific">Streptomyces actuosus</name>
    <dbReference type="NCBI Taxonomy" id="1885"/>
    <lineage>
        <taxon>Bacteria</taxon>
        <taxon>Bacillati</taxon>
        <taxon>Actinomycetota</taxon>
        <taxon>Actinomycetes</taxon>
        <taxon>Kitasatosporales</taxon>
        <taxon>Streptomycetaceae</taxon>
        <taxon>Streptomyces</taxon>
    </lineage>
</organism>
<accession>A0A2U9P7G5</accession>
<keyword evidence="2" id="KW-1185">Reference proteome</keyword>
<gene>
    <name evidence="1" type="ORF">DMT42_26525</name>
</gene>
<dbReference type="AlphaFoldDB" id="A0A2U9P7G5"/>
<evidence type="ECO:0000313" key="1">
    <source>
        <dbReference type="EMBL" id="AWT45487.1"/>
    </source>
</evidence>
<dbReference type="KEGG" id="sact:DMT42_26525"/>
<evidence type="ECO:0000313" key="2">
    <source>
        <dbReference type="Proteomes" id="UP000247634"/>
    </source>
</evidence>
<sequence length="672" mass="73486">MRAEPGLQPTRAWQAYEWWQHRLAREFFSEDRAGTPVLFFLDEPELVALRGGEDVEQLGPAVSSVLSWHDNPYAPVSERYRAWKWGKREDPPPCLPLLGSAVLAAANMRRTVQGPGAPAYYARLAEVLHPPWGGEQHGQRLERHYEAVADLWVELDGWLREKGGTRGLSTIKRNPARSKIGYAQSQALVRASDHAALTRFFQTTGVTPNQAVDGARLLGDLAAWSHRHPQGLSKELRQALDSDGDKRLLEPLLVALVEGWDGNVSPGFVDGLRVVPLRLVLEDGFTGWDVRWHAEVVPGVPADVLRYPGGEMRITSEPGDQTYEVTGSVPDPANVINSGITAKGTKVALRVQGGRELLVLREDPVAGGWTETDVLTVFEPYRFLFRSSGQQQLQALVTGAGERWYQPEEAPISGWQVTPVLEFSDETGLTQALAKAGFQNVRYSGARRLSLRNGLRVRPGWGLRSHFLLGAEPDVMVPAGLCRQGFISLDGRPLSVPSGGLVPLRGRNLSPGPHVLAADGAELTFYLEELNAPAPRPASPAAPAQRASATVVVPLSGDARFLTAQGRFLHIARPQEPSWWRQCAPGLCGGGKARVPVPAAAVWLVVVPAQGALSVTLLQHAEPDIGILSRAAKDFWVQIMLDDQAGSPHADLWQRYREAVLTRNSQGGFRRV</sequence>